<evidence type="ECO:0000256" key="8">
    <source>
        <dbReference type="SAM" id="SignalP"/>
    </source>
</evidence>
<feature type="chain" id="PRO_5013142419" evidence="8">
    <location>
        <begin position="19"/>
        <end position="213"/>
    </location>
</feature>
<keyword evidence="11" id="KW-1185">Reference proteome</keyword>
<dbReference type="InterPro" id="IPR016476">
    <property type="entry name" value="SH3_dom_pro"/>
</dbReference>
<evidence type="ECO:0000313" key="11">
    <source>
        <dbReference type="Proteomes" id="UP000192907"/>
    </source>
</evidence>
<dbReference type="Pfam" id="PF08239">
    <property type="entry name" value="SH3_3"/>
    <property type="match status" value="1"/>
</dbReference>
<dbReference type="NCBIfam" id="TIGR04211">
    <property type="entry name" value="SH3_and_anchor"/>
    <property type="match status" value="1"/>
</dbReference>
<dbReference type="RefSeq" id="WP_132324549.1">
    <property type="nucleotide sequence ID" value="NZ_FWZT01000028.1"/>
</dbReference>
<evidence type="ECO:0000256" key="6">
    <source>
        <dbReference type="SAM" id="Coils"/>
    </source>
</evidence>
<evidence type="ECO:0000256" key="7">
    <source>
        <dbReference type="SAM" id="Phobius"/>
    </source>
</evidence>
<dbReference type="OrthoDB" id="9790951at2"/>
<keyword evidence="5 7" id="KW-0472">Membrane</keyword>
<organism evidence="10 11">
    <name type="scientific">Pseudobacteriovorax antillogorgiicola</name>
    <dbReference type="NCBI Taxonomy" id="1513793"/>
    <lineage>
        <taxon>Bacteria</taxon>
        <taxon>Pseudomonadati</taxon>
        <taxon>Bdellovibrionota</taxon>
        <taxon>Oligoflexia</taxon>
        <taxon>Oligoflexales</taxon>
        <taxon>Pseudobacteriovoracaceae</taxon>
        <taxon>Pseudobacteriovorax</taxon>
    </lineage>
</organism>
<accession>A0A1Y6CKV7</accession>
<dbReference type="GO" id="GO:0016020">
    <property type="term" value="C:membrane"/>
    <property type="evidence" value="ECO:0007669"/>
    <property type="project" value="UniProtKB-SubCell"/>
</dbReference>
<evidence type="ECO:0000256" key="5">
    <source>
        <dbReference type="ARBA" id="ARBA00023136"/>
    </source>
</evidence>
<dbReference type="Proteomes" id="UP000192907">
    <property type="component" value="Unassembled WGS sequence"/>
</dbReference>
<feature type="transmembrane region" description="Helical" evidence="7">
    <location>
        <begin position="180"/>
        <end position="198"/>
    </location>
</feature>
<feature type="coiled-coil region" evidence="6">
    <location>
        <begin position="90"/>
        <end position="172"/>
    </location>
</feature>
<evidence type="ECO:0000259" key="9">
    <source>
        <dbReference type="PROSITE" id="PS51781"/>
    </source>
</evidence>
<evidence type="ECO:0000256" key="3">
    <source>
        <dbReference type="ARBA" id="ARBA00022729"/>
    </source>
</evidence>
<feature type="signal peptide" evidence="8">
    <location>
        <begin position="1"/>
        <end position="18"/>
    </location>
</feature>
<dbReference type="STRING" id="1513793.SAMN06296036_12811"/>
<dbReference type="InterPro" id="IPR003646">
    <property type="entry name" value="SH3-like_bac-type"/>
</dbReference>
<feature type="domain" description="SH3b" evidence="9">
    <location>
        <begin position="18"/>
        <end position="84"/>
    </location>
</feature>
<name>A0A1Y6CKV7_9BACT</name>
<sequence length="213" mass="24325">MKYIGLITLLLISMNSFAARKYVSDVLYIPVRTGPSNKHKIIGYLKSGTQVTALKSADEYTEIKSHGEKQRQGWVKARFLLDEPIAAMKLEQLNDDMKRMTEIRQELNQFKSQAESLKSERDGLVNQLERIKKVSSSAVEIDQENQSLKAKVVQLEKELTDVKEKNFLLEEDQRNEGIKLGIFAIALGTLVGFVLPYMKPRGQKRRNSGIRLR</sequence>
<evidence type="ECO:0000256" key="4">
    <source>
        <dbReference type="ARBA" id="ARBA00022989"/>
    </source>
</evidence>
<keyword evidence="4 7" id="KW-1133">Transmembrane helix</keyword>
<evidence type="ECO:0000256" key="2">
    <source>
        <dbReference type="ARBA" id="ARBA00022692"/>
    </source>
</evidence>
<keyword evidence="3 8" id="KW-0732">Signal</keyword>
<reference evidence="11" key="1">
    <citation type="submission" date="2017-04" db="EMBL/GenBank/DDBJ databases">
        <authorList>
            <person name="Varghese N."/>
            <person name="Submissions S."/>
        </authorList>
    </citation>
    <scope>NUCLEOTIDE SEQUENCE [LARGE SCALE GENOMIC DNA]</scope>
    <source>
        <strain evidence="11">RKEM611</strain>
    </source>
</reference>
<dbReference type="SMART" id="SM00287">
    <property type="entry name" value="SH3b"/>
    <property type="match status" value="1"/>
</dbReference>
<comment type="subcellular location">
    <subcellularLocation>
        <location evidence="1">Membrane</location>
        <topology evidence="1">Single-pass membrane protein</topology>
    </subcellularLocation>
</comment>
<keyword evidence="2 7" id="KW-0812">Transmembrane</keyword>
<dbReference type="Gene3D" id="2.30.30.40">
    <property type="entry name" value="SH3 Domains"/>
    <property type="match status" value="1"/>
</dbReference>
<keyword evidence="6" id="KW-0175">Coiled coil</keyword>
<proteinExistence type="predicted"/>
<dbReference type="EMBL" id="FWZT01000028">
    <property type="protein sequence ID" value="SMF73882.1"/>
    <property type="molecule type" value="Genomic_DNA"/>
</dbReference>
<gene>
    <name evidence="10" type="ORF">SAMN06296036_12811</name>
</gene>
<dbReference type="PROSITE" id="PS51781">
    <property type="entry name" value="SH3B"/>
    <property type="match status" value="1"/>
</dbReference>
<protein>
    <submittedName>
        <fullName evidence="10">SH3 domain protein</fullName>
    </submittedName>
</protein>
<evidence type="ECO:0000256" key="1">
    <source>
        <dbReference type="ARBA" id="ARBA00004167"/>
    </source>
</evidence>
<evidence type="ECO:0000313" key="10">
    <source>
        <dbReference type="EMBL" id="SMF73882.1"/>
    </source>
</evidence>
<dbReference type="AlphaFoldDB" id="A0A1Y6CKV7"/>